<dbReference type="NCBIfam" id="NF003588">
    <property type="entry name" value="PRK05254.1-1"/>
    <property type="match status" value="1"/>
</dbReference>
<protein>
    <recommendedName>
        <fullName evidence="5 9">Uracil-DNA glycosylase</fullName>
        <shortName evidence="9">UDG</shortName>
        <ecNumber evidence="4 9">3.2.2.27</ecNumber>
    </recommendedName>
</protein>
<dbReference type="SMART" id="SM00986">
    <property type="entry name" value="UDG"/>
    <property type="match status" value="1"/>
</dbReference>
<evidence type="ECO:0000256" key="5">
    <source>
        <dbReference type="ARBA" id="ARBA00018429"/>
    </source>
</evidence>
<dbReference type="Gene3D" id="3.40.470.10">
    <property type="entry name" value="Uracil-DNA glycosylase-like domain"/>
    <property type="match status" value="1"/>
</dbReference>
<evidence type="ECO:0000256" key="2">
    <source>
        <dbReference type="ARBA" id="ARBA00002631"/>
    </source>
</evidence>
<sequence length="218" mass="25017">MTFSNDWDDLLKEEMEKPYYKDLRRLLIEEYKTQTIYPEAEAIFRAMRLTSFHDTKVLLLGQDPYHGPGQAQGMSFSVPADFPLPPSLVNIYKELKDDLGIIRESGDLTSWAKEGVLLLNTTLTVRRSQPMSHGKIGWEIFTDKVVSLLGERERPMVFLLWGAHARSKKRLIKNPAHRIIESPHPSPLSAYRGFFGSKCFSRTNAYLEAMGEAPVDWR</sequence>
<comment type="function">
    <text evidence="2 9 11">Excises uracil residues from the DNA which can arise as a result of misincorporation of dUMP residues by DNA polymerase or due to deamination of cytosine.</text>
</comment>
<dbReference type="PANTHER" id="PTHR11264">
    <property type="entry name" value="URACIL-DNA GLYCOSYLASE"/>
    <property type="match status" value="1"/>
</dbReference>
<dbReference type="NCBIfam" id="TIGR00628">
    <property type="entry name" value="ung"/>
    <property type="match status" value="1"/>
</dbReference>
<keyword evidence="13" id="KW-0326">Glycosidase</keyword>
<evidence type="ECO:0000313" key="13">
    <source>
        <dbReference type="EMBL" id="MEQ3353773.1"/>
    </source>
</evidence>
<feature type="domain" description="Uracil-DNA glycosylase-like" evidence="12">
    <location>
        <begin position="48"/>
        <end position="207"/>
    </location>
</feature>
<dbReference type="HAMAP" id="MF_00148">
    <property type="entry name" value="UDG"/>
    <property type="match status" value="1"/>
</dbReference>
<dbReference type="NCBIfam" id="NF003592">
    <property type="entry name" value="PRK05254.1-5"/>
    <property type="match status" value="1"/>
</dbReference>
<dbReference type="PANTHER" id="PTHR11264:SF0">
    <property type="entry name" value="URACIL-DNA GLYCOSYLASE"/>
    <property type="match status" value="1"/>
</dbReference>
<dbReference type="PROSITE" id="PS00130">
    <property type="entry name" value="U_DNA_GLYCOSYLASE"/>
    <property type="match status" value="1"/>
</dbReference>
<dbReference type="InterPro" id="IPR005122">
    <property type="entry name" value="Uracil-DNA_glycosylase-like"/>
</dbReference>
<comment type="catalytic activity">
    <reaction evidence="1 9 11">
        <text>Hydrolyzes single-stranded DNA or mismatched double-stranded DNA and polynucleotides, releasing free uracil.</text>
        <dbReference type="EC" id="3.2.2.27"/>
    </reaction>
</comment>
<evidence type="ECO:0000256" key="4">
    <source>
        <dbReference type="ARBA" id="ARBA00012030"/>
    </source>
</evidence>
<evidence type="ECO:0000313" key="14">
    <source>
        <dbReference type="Proteomes" id="UP001481872"/>
    </source>
</evidence>
<feature type="active site" description="Proton acceptor" evidence="9 10">
    <location>
        <position position="63"/>
    </location>
</feature>
<evidence type="ECO:0000256" key="7">
    <source>
        <dbReference type="ARBA" id="ARBA00022801"/>
    </source>
</evidence>
<keyword evidence="8 9" id="KW-0234">DNA repair</keyword>
<dbReference type="InterPro" id="IPR002043">
    <property type="entry name" value="UDG_fam1"/>
</dbReference>
<dbReference type="InterPro" id="IPR036895">
    <property type="entry name" value="Uracil-DNA_glycosylase-like_sf"/>
</dbReference>
<dbReference type="EC" id="3.2.2.27" evidence="4 9"/>
<accession>A0ABV1J6F5</accession>
<comment type="subcellular location">
    <subcellularLocation>
        <location evidence="9">Cytoplasm</location>
    </subcellularLocation>
</comment>
<comment type="similarity">
    <text evidence="3 9 11">Belongs to the uracil-DNA glycosylase (UDG) superfamily. UNG family.</text>
</comment>
<dbReference type="Proteomes" id="UP001481872">
    <property type="component" value="Unassembled WGS sequence"/>
</dbReference>
<dbReference type="EMBL" id="JBBNPS010000013">
    <property type="protein sequence ID" value="MEQ3353773.1"/>
    <property type="molecule type" value="Genomic_DNA"/>
</dbReference>
<dbReference type="Pfam" id="PF03167">
    <property type="entry name" value="UDG"/>
    <property type="match status" value="1"/>
</dbReference>
<evidence type="ECO:0000256" key="6">
    <source>
        <dbReference type="ARBA" id="ARBA00022763"/>
    </source>
</evidence>
<dbReference type="NCBIfam" id="NF003589">
    <property type="entry name" value="PRK05254.1-2"/>
    <property type="match status" value="1"/>
</dbReference>
<comment type="caution">
    <text evidence="13">The sequence shown here is derived from an EMBL/GenBank/DDBJ whole genome shotgun (WGS) entry which is preliminary data.</text>
</comment>
<dbReference type="GO" id="GO:0004844">
    <property type="term" value="F:uracil DNA N-glycosylase activity"/>
    <property type="evidence" value="ECO:0007669"/>
    <property type="project" value="UniProtKB-EC"/>
</dbReference>
<evidence type="ECO:0000256" key="1">
    <source>
        <dbReference type="ARBA" id="ARBA00001400"/>
    </source>
</evidence>
<dbReference type="NCBIfam" id="NF003591">
    <property type="entry name" value="PRK05254.1-4"/>
    <property type="match status" value="1"/>
</dbReference>
<keyword evidence="14" id="KW-1185">Reference proteome</keyword>
<evidence type="ECO:0000259" key="12">
    <source>
        <dbReference type="SMART" id="SM00986"/>
    </source>
</evidence>
<dbReference type="SMART" id="SM00987">
    <property type="entry name" value="UreE_C"/>
    <property type="match status" value="1"/>
</dbReference>
<evidence type="ECO:0000256" key="11">
    <source>
        <dbReference type="RuleBase" id="RU003780"/>
    </source>
</evidence>
<evidence type="ECO:0000256" key="10">
    <source>
        <dbReference type="PROSITE-ProRule" id="PRU10072"/>
    </source>
</evidence>
<reference evidence="13 14" key="1">
    <citation type="submission" date="2024-04" db="EMBL/GenBank/DDBJ databases">
        <title>Human intestinal bacterial collection.</title>
        <authorList>
            <person name="Pauvert C."/>
            <person name="Hitch T.C.A."/>
            <person name="Clavel T."/>
        </authorList>
    </citation>
    <scope>NUCLEOTIDE SEQUENCE [LARGE SCALE GENOMIC DNA]</scope>
    <source>
        <strain evidence="13 14">CLA-SR-H026</strain>
    </source>
</reference>
<keyword evidence="9" id="KW-0963">Cytoplasm</keyword>
<dbReference type="RefSeq" id="WP_349054021.1">
    <property type="nucleotide sequence ID" value="NZ_JBBNPS010000013.1"/>
</dbReference>
<keyword evidence="7 9" id="KW-0378">Hydrolase</keyword>
<keyword evidence="6 9" id="KW-0227">DNA damage</keyword>
<gene>
    <name evidence="9" type="primary">ung</name>
    <name evidence="13" type="ORF">AAA081_05580</name>
</gene>
<evidence type="ECO:0000256" key="9">
    <source>
        <dbReference type="HAMAP-Rule" id="MF_00148"/>
    </source>
</evidence>
<organism evidence="13 14">
    <name type="scientific">Aedoeadaptatus acetigenes</name>
    <dbReference type="NCBI Taxonomy" id="2981723"/>
    <lineage>
        <taxon>Bacteria</taxon>
        <taxon>Bacillati</taxon>
        <taxon>Bacillota</taxon>
        <taxon>Tissierellia</taxon>
        <taxon>Tissierellales</taxon>
        <taxon>Peptoniphilaceae</taxon>
        <taxon>Aedoeadaptatus</taxon>
    </lineage>
</organism>
<proteinExistence type="inferred from homology"/>
<dbReference type="SUPFAM" id="SSF52141">
    <property type="entry name" value="Uracil-DNA glycosylase-like"/>
    <property type="match status" value="1"/>
</dbReference>
<dbReference type="CDD" id="cd10027">
    <property type="entry name" value="UDG-F1-like"/>
    <property type="match status" value="1"/>
</dbReference>
<evidence type="ECO:0000256" key="8">
    <source>
        <dbReference type="ARBA" id="ARBA00023204"/>
    </source>
</evidence>
<evidence type="ECO:0000256" key="3">
    <source>
        <dbReference type="ARBA" id="ARBA00008184"/>
    </source>
</evidence>
<name>A0ABV1J6F5_9FIRM</name>
<dbReference type="InterPro" id="IPR018085">
    <property type="entry name" value="Ura-DNA_Glyclase_AS"/>
</dbReference>